<protein>
    <recommendedName>
        <fullName evidence="3">AB hydrolase-1 domain-containing protein</fullName>
    </recommendedName>
</protein>
<dbReference type="Gene3D" id="3.40.50.1820">
    <property type="entry name" value="alpha/beta hydrolase"/>
    <property type="match status" value="1"/>
</dbReference>
<dbReference type="RefSeq" id="WP_124946728.1">
    <property type="nucleotide sequence ID" value="NZ_BHVT01000039.1"/>
</dbReference>
<sequence length="328" mass="36401">MSQESFKSAFWLPGGHLQTIYPYFFIPFPPLIYRRERLETPDGDFIDLDWLDGPPDSPLVVLFHGLEGSSQGHYAKSLMHNLRQKGWRGVIPHFRGCSGEPNRLPRAYHSGDSAEIDWILRHLRTLNPNNALYAAGVSLGGNALLKWLGEQAGEALSIVDASAAISAPLDLATAGQVLDQGFNKATYTRHFLKTLKQKAEHKFHLHNMQVNHTAIQAAATLYAFDDAFTAPLHGFKNADDYWLKASSKPYLPYIQAPTLVINALNDPFMPASSLPASDEVSKMVTLEYPAEGGHVGFVSGPFPGNLNWLPQRIMAFFEGVAERRIMSD</sequence>
<organism evidence="4 5">
    <name type="scientific">Sulfurirhabdus autotrophica</name>
    <dbReference type="NCBI Taxonomy" id="1706046"/>
    <lineage>
        <taxon>Bacteria</taxon>
        <taxon>Pseudomonadati</taxon>
        <taxon>Pseudomonadota</taxon>
        <taxon>Betaproteobacteria</taxon>
        <taxon>Nitrosomonadales</taxon>
        <taxon>Sulfuricellaceae</taxon>
        <taxon>Sulfurirhabdus</taxon>
    </lineage>
</organism>
<evidence type="ECO:0000256" key="1">
    <source>
        <dbReference type="ARBA" id="ARBA00010884"/>
    </source>
</evidence>
<name>A0A4V2W1T4_9PROT</name>
<dbReference type="PIRSF" id="PIRSF005211">
    <property type="entry name" value="Ab_hydro_YheT"/>
    <property type="match status" value="1"/>
</dbReference>
<comment type="similarity">
    <text evidence="1">Belongs to the AB hydrolase superfamily. AB hydrolase 4 family.</text>
</comment>
<dbReference type="NCBIfam" id="NF008218">
    <property type="entry name" value="PRK10985.1"/>
    <property type="match status" value="1"/>
</dbReference>
<evidence type="ECO:0000259" key="3">
    <source>
        <dbReference type="Pfam" id="PF00561"/>
    </source>
</evidence>
<feature type="active site" description="Charge relay system" evidence="2">
    <location>
        <position position="266"/>
    </location>
</feature>
<dbReference type="InterPro" id="IPR050960">
    <property type="entry name" value="AB_hydrolase_4_sf"/>
</dbReference>
<evidence type="ECO:0000256" key="2">
    <source>
        <dbReference type="PIRSR" id="PIRSR005211-1"/>
    </source>
</evidence>
<dbReference type="SUPFAM" id="SSF53474">
    <property type="entry name" value="alpha/beta-Hydrolases"/>
    <property type="match status" value="1"/>
</dbReference>
<accession>A0A4V2W1T4</accession>
<dbReference type="InterPro" id="IPR012020">
    <property type="entry name" value="ABHD4"/>
</dbReference>
<dbReference type="GO" id="GO:0047372">
    <property type="term" value="F:monoacylglycerol lipase activity"/>
    <property type="evidence" value="ECO:0007669"/>
    <property type="project" value="TreeGrafter"/>
</dbReference>
<dbReference type="Proteomes" id="UP000295367">
    <property type="component" value="Unassembled WGS sequence"/>
</dbReference>
<dbReference type="InterPro" id="IPR029058">
    <property type="entry name" value="AB_hydrolase_fold"/>
</dbReference>
<evidence type="ECO:0000313" key="5">
    <source>
        <dbReference type="Proteomes" id="UP000295367"/>
    </source>
</evidence>
<reference evidence="4 5" key="1">
    <citation type="submission" date="2019-03" db="EMBL/GenBank/DDBJ databases">
        <title>Genomic Encyclopedia of Type Strains, Phase IV (KMG-IV): sequencing the most valuable type-strain genomes for metagenomic binning, comparative biology and taxonomic classification.</title>
        <authorList>
            <person name="Goeker M."/>
        </authorList>
    </citation>
    <scope>NUCLEOTIDE SEQUENCE [LARGE SCALE GENOMIC DNA]</scope>
    <source>
        <strain evidence="4 5">DSM 100309</strain>
    </source>
</reference>
<dbReference type="OrthoDB" id="332676at2"/>
<feature type="active site" description="Charge relay system" evidence="2">
    <location>
        <position position="294"/>
    </location>
</feature>
<dbReference type="GO" id="GO:0034338">
    <property type="term" value="F:short-chain carboxylesterase activity"/>
    <property type="evidence" value="ECO:0007669"/>
    <property type="project" value="TreeGrafter"/>
</dbReference>
<evidence type="ECO:0000313" key="4">
    <source>
        <dbReference type="EMBL" id="TCV85409.1"/>
    </source>
</evidence>
<feature type="domain" description="AB hydrolase-1" evidence="3">
    <location>
        <begin position="58"/>
        <end position="301"/>
    </location>
</feature>
<dbReference type="InterPro" id="IPR000073">
    <property type="entry name" value="AB_hydrolase_1"/>
</dbReference>
<feature type="active site" description="Charge relay system" evidence="2">
    <location>
        <position position="138"/>
    </location>
</feature>
<dbReference type="PANTHER" id="PTHR10794">
    <property type="entry name" value="ABHYDROLASE DOMAIN-CONTAINING PROTEIN"/>
    <property type="match status" value="1"/>
</dbReference>
<gene>
    <name evidence="4" type="ORF">EDC63_10980</name>
</gene>
<dbReference type="AlphaFoldDB" id="A0A4V2W1T4"/>
<proteinExistence type="inferred from homology"/>
<dbReference type="Pfam" id="PF00561">
    <property type="entry name" value="Abhydrolase_1"/>
    <property type="match status" value="1"/>
</dbReference>
<comment type="caution">
    <text evidence="4">The sequence shown here is derived from an EMBL/GenBank/DDBJ whole genome shotgun (WGS) entry which is preliminary data.</text>
</comment>
<dbReference type="PANTHER" id="PTHR10794:SF94">
    <property type="entry name" value="ESTERASE YHET-RELATED"/>
    <property type="match status" value="1"/>
</dbReference>
<keyword evidence="5" id="KW-1185">Reference proteome</keyword>
<dbReference type="EMBL" id="SMCO01000009">
    <property type="protein sequence ID" value="TCV85409.1"/>
    <property type="molecule type" value="Genomic_DNA"/>
</dbReference>